<reference evidence="4" key="1">
    <citation type="journal article" date="2022" name="IScience">
        <title>Evolution of zygomycete secretomes and the origins of terrestrial fungal ecologies.</title>
        <authorList>
            <person name="Chang Y."/>
            <person name="Wang Y."/>
            <person name="Mondo S."/>
            <person name="Ahrendt S."/>
            <person name="Andreopoulos W."/>
            <person name="Barry K."/>
            <person name="Beard J."/>
            <person name="Benny G.L."/>
            <person name="Blankenship S."/>
            <person name="Bonito G."/>
            <person name="Cuomo C."/>
            <person name="Desiro A."/>
            <person name="Gervers K.A."/>
            <person name="Hundley H."/>
            <person name="Kuo A."/>
            <person name="LaButti K."/>
            <person name="Lang B.F."/>
            <person name="Lipzen A."/>
            <person name="O'Donnell K."/>
            <person name="Pangilinan J."/>
            <person name="Reynolds N."/>
            <person name="Sandor L."/>
            <person name="Smith M.E."/>
            <person name="Tsang A."/>
            <person name="Grigoriev I.V."/>
            <person name="Stajich J.E."/>
            <person name="Spatafora J.W."/>
        </authorList>
    </citation>
    <scope>NUCLEOTIDE SEQUENCE</scope>
    <source>
        <strain evidence="4">RSA 2281</strain>
    </source>
</reference>
<evidence type="ECO:0000313" key="5">
    <source>
        <dbReference type="Proteomes" id="UP001209540"/>
    </source>
</evidence>
<accession>A0AAD5PI51</accession>
<proteinExistence type="inferred from homology"/>
<evidence type="ECO:0000313" key="4">
    <source>
        <dbReference type="EMBL" id="KAI9275634.1"/>
    </source>
</evidence>
<protein>
    <submittedName>
        <fullName evidence="4">Uncharacterized protein</fullName>
    </submittedName>
</protein>
<name>A0AAD5PI51_9FUNG</name>
<keyword evidence="2" id="KW-0521">NADP</keyword>
<dbReference type="SUPFAM" id="SSF51735">
    <property type="entry name" value="NAD(P)-binding Rossmann-fold domains"/>
    <property type="match status" value="1"/>
</dbReference>
<comment type="caution">
    <text evidence="4">The sequence shown here is derived from an EMBL/GenBank/DDBJ whole genome shotgun (WGS) entry which is preliminary data.</text>
</comment>
<organism evidence="4 5">
    <name type="scientific">Phascolomyces articulosus</name>
    <dbReference type="NCBI Taxonomy" id="60185"/>
    <lineage>
        <taxon>Eukaryota</taxon>
        <taxon>Fungi</taxon>
        <taxon>Fungi incertae sedis</taxon>
        <taxon>Mucoromycota</taxon>
        <taxon>Mucoromycotina</taxon>
        <taxon>Mucoromycetes</taxon>
        <taxon>Mucorales</taxon>
        <taxon>Lichtheimiaceae</taxon>
        <taxon>Phascolomyces</taxon>
    </lineage>
</organism>
<dbReference type="Proteomes" id="UP001209540">
    <property type="component" value="Unassembled WGS sequence"/>
</dbReference>
<sequence>MGLIYVVTGASQIFGAEFVKQLSERGDTVIACTYHPDQSEQLKALVNGKNVHAVAIDTTNLDSIEHATEQIQQLAPDGIDVLINNSGLLYNNESNESERIYRDRPASNYIEAFETHIGGTFNMTHALVPLLRNRTTRAIVNISSILTSMKEIKKEVSIYNNTSSDGETPENMLTRDFAIYLGDEDFVVFAMCPMIQEPSCSRISSTATNGWLKLSKKYDDDWIQPTPEQSIRGMLLIIDKHSKDLNGAYVSFEDENLPW</sequence>
<keyword evidence="3" id="KW-0560">Oxidoreductase</keyword>
<dbReference type="Pfam" id="PF00106">
    <property type="entry name" value="adh_short"/>
    <property type="match status" value="1"/>
</dbReference>
<dbReference type="AlphaFoldDB" id="A0AAD5PI51"/>
<keyword evidence="5" id="KW-1185">Reference proteome</keyword>
<evidence type="ECO:0000256" key="3">
    <source>
        <dbReference type="ARBA" id="ARBA00023002"/>
    </source>
</evidence>
<dbReference type="InterPro" id="IPR002347">
    <property type="entry name" value="SDR_fam"/>
</dbReference>
<dbReference type="GO" id="GO:0016491">
    <property type="term" value="F:oxidoreductase activity"/>
    <property type="evidence" value="ECO:0007669"/>
    <property type="project" value="UniProtKB-KW"/>
</dbReference>
<dbReference type="InterPro" id="IPR051468">
    <property type="entry name" value="Fungal_SecMetab_SDRs"/>
</dbReference>
<evidence type="ECO:0000256" key="2">
    <source>
        <dbReference type="ARBA" id="ARBA00022857"/>
    </source>
</evidence>
<dbReference type="PANTHER" id="PTHR43544:SF7">
    <property type="entry name" value="NADB-LER2"/>
    <property type="match status" value="1"/>
</dbReference>
<dbReference type="EMBL" id="JAIXMP010000003">
    <property type="protein sequence ID" value="KAI9275634.1"/>
    <property type="molecule type" value="Genomic_DNA"/>
</dbReference>
<comment type="similarity">
    <text evidence="1">Belongs to the short-chain dehydrogenases/reductases (SDR) family.</text>
</comment>
<dbReference type="PANTHER" id="PTHR43544">
    <property type="entry name" value="SHORT-CHAIN DEHYDROGENASE/REDUCTASE"/>
    <property type="match status" value="1"/>
</dbReference>
<dbReference type="PRINTS" id="PR00081">
    <property type="entry name" value="GDHRDH"/>
</dbReference>
<evidence type="ECO:0000256" key="1">
    <source>
        <dbReference type="ARBA" id="ARBA00006484"/>
    </source>
</evidence>
<reference evidence="4" key="2">
    <citation type="submission" date="2023-02" db="EMBL/GenBank/DDBJ databases">
        <authorList>
            <consortium name="DOE Joint Genome Institute"/>
            <person name="Mondo S.J."/>
            <person name="Chang Y."/>
            <person name="Wang Y."/>
            <person name="Ahrendt S."/>
            <person name="Andreopoulos W."/>
            <person name="Barry K."/>
            <person name="Beard J."/>
            <person name="Benny G.L."/>
            <person name="Blankenship S."/>
            <person name="Bonito G."/>
            <person name="Cuomo C."/>
            <person name="Desiro A."/>
            <person name="Gervers K.A."/>
            <person name="Hundley H."/>
            <person name="Kuo A."/>
            <person name="LaButti K."/>
            <person name="Lang B.F."/>
            <person name="Lipzen A."/>
            <person name="O'Donnell K."/>
            <person name="Pangilinan J."/>
            <person name="Reynolds N."/>
            <person name="Sandor L."/>
            <person name="Smith M.W."/>
            <person name="Tsang A."/>
            <person name="Grigoriev I.V."/>
            <person name="Stajich J.E."/>
            <person name="Spatafora J.W."/>
        </authorList>
    </citation>
    <scope>NUCLEOTIDE SEQUENCE</scope>
    <source>
        <strain evidence="4">RSA 2281</strain>
    </source>
</reference>
<gene>
    <name evidence="4" type="ORF">BDA99DRAFT_550066</name>
</gene>
<dbReference type="GO" id="GO:0005737">
    <property type="term" value="C:cytoplasm"/>
    <property type="evidence" value="ECO:0007669"/>
    <property type="project" value="TreeGrafter"/>
</dbReference>
<dbReference type="Gene3D" id="3.40.50.720">
    <property type="entry name" value="NAD(P)-binding Rossmann-like Domain"/>
    <property type="match status" value="1"/>
</dbReference>
<dbReference type="InterPro" id="IPR036291">
    <property type="entry name" value="NAD(P)-bd_dom_sf"/>
</dbReference>